<gene>
    <name evidence="1" type="ORF">QQ91_018285</name>
</gene>
<dbReference type="EMBL" id="JTHE02000003">
    <property type="protein sequence ID" value="NEV69052.1"/>
    <property type="molecule type" value="Genomic_DNA"/>
</dbReference>
<evidence type="ECO:0000313" key="1">
    <source>
        <dbReference type="EMBL" id="NEV69052.1"/>
    </source>
</evidence>
<sequence>MSATEPSNQPEQPIVQAVLEPLLEDFQYWFGETQTLLNSAQADCLPESDRQALEQEVSTAQQAVATAKTLLLATDGHAGVDMAVVGQWHRLVNKCWQTSRYIRQHTTDNTDSD</sequence>
<accession>A0A0C1V908</accession>
<protein>
    <submittedName>
        <fullName evidence="1">DUF2605 domain-containing protein</fullName>
    </submittedName>
</protein>
<dbReference type="Pfam" id="PF10792">
    <property type="entry name" value="DUF2605"/>
    <property type="match status" value="1"/>
</dbReference>
<organism evidence="1">
    <name type="scientific">Lyngbya confervoides BDU141951</name>
    <dbReference type="NCBI Taxonomy" id="1574623"/>
    <lineage>
        <taxon>Bacteria</taxon>
        <taxon>Bacillati</taxon>
        <taxon>Cyanobacteriota</taxon>
        <taxon>Cyanophyceae</taxon>
        <taxon>Oscillatoriophycideae</taxon>
        <taxon>Oscillatoriales</taxon>
        <taxon>Microcoleaceae</taxon>
        <taxon>Lyngbya</taxon>
    </lineage>
</organism>
<name>A0A0C1V908_9CYAN</name>
<proteinExistence type="predicted"/>
<dbReference type="AlphaFoldDB" id="A0A0C1V908"/>
<comment type="caution">
    <text evidence="1">The sequence shown here is derived from an EMBL/GenBank/DDBJ whole genome shotgun (WGS) entry which is preliminary data.</text>
</comment>
<dbReference type="InterPro" id="IPR019728">
    <property type="entry name" value="DUF2605"/>
</dbReference>
<reference evidence="1" key="2">
    <citation type="journal article" date="2015" name="Genome Announc.">
        <title>Draft Genome Sequence of Filamentous Marine Cyanobacterium Lyngbya confervoides Strain BDU141951.</title>
        <authorList>
            <person name="Chandrababunaidu M.M."/>
            <person name="Sen D."/>
            <person name="Tripathy S."/>
        </authorList>
    </citation>
    <scope>NUCLEOTIDE SEQUENCE</scope>
    <source>
        <strain evidence="1">BDU141951</strain>
    </source>
</reference>
<reference evidence="1" key="3">
    <citation type="submission" date="2020-02" db="EMBL/GenBank/DDBJ databases">
        <authorList>
            <person name="Sarangi A.N."/>
            <person name="Ghosh S."/>
            <person name="Mukherjee M."/>
            <person name="Tripathy S."/>
        </authorList>
    </citation>
    <scope>NUCLEOTIDE SEQUENCE</scope>
    <source>
        <strain evidence="1">BDU141951</strain>
    </source>
</reference>
<reference evidence="1" key="1">
    <citation type="submission" date="2014-11" db="EMBL/GenBank/DDBJ databases">
        <authorList>
            <person name="Malar M.C."/>
            <person name="Sen D."/>
            <person name="Tripathy S."/>
        </authorList>
    </citation>
    <scope>NUCLEOTIDE SEQUENCE</scope>
    <source>
        <strain evidence="1">BDU141951</strain>
    </source>
</reference>